<dbReference type="PATRIC" id="fig|1128398.3.peg.2718"/>
<dbReference type="InterPro" id="IPR001307">
    <property type="entry name" value="Thiosulphate_STrfase_CS"/>
</dbReference>
<dbReference type="AlphaFoldDB" id="K0B4Z5"/>
<dbReference type="SUPFAM" id="SSF52821">
    <property type="entry name" value="Rhodanese/Cell cycle control phosphatase"/>
    <property type="match status" value="2"/>
</dbReference>
<dbReference type="InterPro" id="IPR051126">
    <property type="entry name" value="Thiosulfate_sulfurtransferase"/>
</dbReference>
<sequence>MKKLVNKRLSLILATLMMISLVIVGCSSDSDEADSKNKTDEISTNSKESIKFENDDYIVSIDWLKENLNKKELLILDARGEEDYKKGHIPGAISVTWQQFSKIDGKPGETEWGTVLDAKELSEKLSAIGVTKDKDIVVYADTQKGWGDDGRIVWMLRMAGIDNSKILDGGWNYWNASKNEVSKETETPARSSFELSAIQNIEKMNIRTEEIVDKLKDLVIIDTREKEEYEGATKFGEARGGHLPGAINITFSEFLNKDGTLKKPEEIKEILDKNGIEKDDEIVTYCTAGIRSAHMQIVLTMIGYDNVRNYDQSFYSWAGDNNLEIEK</sequence>
<feature type="chain" id="PRO_5038979426" description="thiosulfate sulfurtransferase" evidence="4">
    <location>
        <begin position="26"/>
        <end position="327"/>
    </location>
</feature>
<dbReference type="PROSITE" id="PS00380">
    <property type="entry name" value="RHODANESE_1"/>
    <property type="match status" value="1"/>
</dbReference>
<feature type="signal peptide" evidence="4">
    <location>
        <begin position="1"/>
        <end position="25"/>
    </location>
</feature>
<dbReference type="KEGG" id="cad:Curi_c26410"/>
<dbReference type="OrthoDB" id="9770030at2"/>
<keyword evidence="7" id="KW-1185">Reference proteome</keyword>
<keyword evidence="6" id="KW-0808">Transferase</keyword>
<evidence type="ECO:0000256" key="4">
    <source>
        <dbReference type="SAM" id="SignalP"/>
    </source>
</evidence>
<dbReference type="PROSITE" id="PS50206">
    <property type="entry name" value="RHODANESE_3"/>
    <property type="match status" value="2"/>
</dbReference>
<dbReference type="GO" id="GO:0004792">
    <property type="term" value="F:thiosulfate-cyanide sulfurtransferase activity"/>
    <property type="evidence" value="ECO:0007669"/>
    <property type="project" value="UniProtKB-EC"/>
</dbReference>
<dbReference type="HOGENOM" id="CLU_031618_1_0_9"/>
<keyword evidence="4" id="KW-0732">Signal</keyword>
<dbReference type="SMART" id="SM00450">
    <property type="entry name" value="RHOD"/>
    <property type="match status" value="2"/>
</dbReference>
<dbReference type="STRING" id="1128398.Curi_c26410"/>
<name>K0B4Z5_GOTA9</name>
<gene>
    <name evidence="6" type="primary">rhdA</name>
    <name evidence="6" type="ordered locus">Curi_c26410</name>
</gene>
<evidence type="ECO:0000256" key="3">
    <source>
        <dbReference type="ARBA" id="ARBA00047549"/>
    </source>
</evidence>
<keyword evidence="2" id="KW-0677">Repeat</keyword>
<organism evidence="6 7">
    <name type="scientific">Gottschalkia acidurici (strain ATCC 7906 / DSM 604 / BCRC 14475 / CIP 104303 / KCTC 5404 / NCIMB 10678 / 9a)</name>
    <name type="common">Clostridium acidurici</name>
    <dbReference type="NCBI Taxonomy" id="1128398"/>
    <lineage>
        <taxon>Bacteria</taxon>
        <taxon>Bacillati</taxon>
        <taxon>Bacillota</taxon>
        <taxon>Tissierellia</taxon>
        <taxon>Tissierellales</taxon>
        <taxon>Gottschalkiaceae</taxon>
        <taxon>Gottschalkia</taxon>
    </lineage>
</organism>
<dbReference type="eggNOG" id="COG2897">
    <property type="taxonomic scope" value="Bacteria"/>
</dbReference>
<dbReference type="RefSeq" id="WP_014968770.1">
    <property type="nucleotide sequence ID" value="NC_018664.1"/>
</dbReference>
<evidence type="ECO:0000313" key="6">
    <source>
        <dbReference type="EMBL" id="AFS79636.1"/>
    </source>
</evidence>
<protein>
    <recommendedName>
        <fullName evidence="1">thiosulfate sulfurtransferase</fullName>
        <ecNumber evidence="1">2.8.1.1</ecNumber>
    </recommendedName>
</protein>
<dbReference type="Gene3D" id="3.40.250.10">
    <property type="entry name" value="Rhodanese-like domain"/>
    <property type="match status" value="2"/>
</dbReference>
<evidence type="ECO:0000256" key="2">
    <source>
        <dbReference type="ARBA" id="ARBA00022737"/>
    </source>
</evidence>
<dbReference type="PANTHER" id="PTHR43855">
    <property type="entry name" value="THIOSULFATE SULFURTRANSFERASE"/>
    <property type="match status" value="1"/>
</dbReference>
<feature type="domain" description="Rhodanese" evidence="5">
    <location>
        <begin position="69"/>
        <end position="183"/>
    </location>
</feature>
<feature type="domain" description="Rhodanese" evidence="5">
    <location>
        <begin position="214"/>
        <end position="326"/>
    </location>
</feature>
<evidence type="ECO:0000259" key="5">
    <source>
        <dbReference type="PROSITE" id="PS50206"/>
    </source>
</evidence>
<dbReference type="PANTHER" id="PTHR43855:SF1">
    <property type="entry name" value="THIOSULFATE SULFURTRANSFERASE"/>
    <property type="match status" value="1"/>
</dbReference>
<dbReference type="Pfam" id="PF00581">
    <property type="entry name" value="Rhodanese"/>
    <property type="match status" value="2"/>
</dbReference>
<dbReference type="EMBL" id="CP003326">
    <property type="protein sequence ID" value="AFS79636.1"/>
    <property type="molecule type" value="Genomic_DNA"/>
</dbReference>
<dbReference type="Proteomes" id="UP000006094">
    <property type="component" value="Chromosome"/>
</dbReference>
<accession>K0B4Z5</accession>
<evidence type="ECO:0000313" key="7">
    <source>
        <dbReference type="Proteomes" id="UP000006094"/>
    </source>
</evidence>
<proteinExistence type="predicted"/>
<dbReference type="PROSITE" id="PS51257">
    <property type="entry name" value="PROKAR_LIPOPROTEIN"/>
    <property type="match status" value="1"/>
</dbReference>
<reference evidence="6 7" key="1">
    <citation type="journal article" date="2012" name="PLoS ONE">
        <title>The purine-utilizing bacterium Clostridium acidurici 9a: a genome-guided metabolic reconsideration.</title>
        <authorList>
            <person name="Hartwich K."/>
            <person name="Poehlein A."/>
            <person name="Daniel R."/>
        </authorList>
    </citation>
    <scope>NUCLEOTIDE SEQUENCE [LARGE SCALE GENOMIC DNA]</scope>
    <source>
        <strain evidence="7">ATCC 7906 / DSM 604 / BCRC 14475 / CIP 104303 / KCTC 5404 / NCIMB 10678 / 9a</strain>
    </source>
</reference>
<dbReference type="EC" id="2.8.1.1" evidence="1"/>
<comment type="catalytic activity">
    <reaction evidence="3">
        <text>thiosulfate + hydrogen cyanide = thiocyanate + sulfite + 2 H(+)</text>
        <dbReference type="Rhea" id="RHEA:16881"/>
        <dbReference type="ChEBI" id="CHEBI:15378"/>
        <dbReference type="ChEBI" id="CHEBI:17359"/>
        <dbReference type="ChEBI" id="CHEBI:18022"/>
        <dbReference type="ChEBI" id="CHEBI:18407"/>
        <dbReference type="ChEBI" id="CHEBI:33542"/>
        <dbReference type="EC" id="2.8.1.1"/>
    </reaction>
</comment>
<evidence type="ECO:0000256" key="1">
    <source>
        <dbReference type="ARBA" id="ARBA00012245"/>
    </source>
</evidence>
<dbReference type="CDD" id="cd01449">
    <property type="entry name" value="TST_Repeat_2"/>
    <property type="match status" value="1"/>
</dbReference>
<dbReference type="InterPro" id="IPR001763">
    <property type="entry name" value="Rhodanese-like_dom"/>
</dbReference>
<dbReference type="CDD" id="cd01448">
    <property type="entry name" value="TST_Repeat_1"/>
    <property type="match status" value="1"/>
</dbReference>
<dbReference type="InterPro" id="IPR036873">
    <property type="entry name" value="Rhodanese-like_dom_sf"/>
</dbReference>